<evidence type="ECO:0000259" key="1">
    <source>
        <dbReference type="PROSITE" id="PS51412"/>
    </source>
</evidence>
<evidence type="ECO:0000313" key="3">
    <source>
        <dbReference type="Proteomes" id="UP000318571"/>
    </source>
</evidence>
<reference evidence="2 3" key="1">
    <citation type="journal article" date="2018" name="Nat. Ecol. Evol.">
        <title>Genomic signatures of mitonuclear coevolution across populations of Tigriopus californicus.</title>
        <authorList>
            <person name="Barreto F.S."/>
            <person name="Watson E.T."/>
            <person name="Lima T.G."/>
            <person name="Willett C.S."/>
            <person name="Edmands S."/>
            <person name="Li W."/>
            <person name="Burton R.S."/>
        </authorList>
    </citation>
    <scope>NUCLEOTIDE SEQUENCE [LARGE SCALE GENOMIC DNA]</scope>
    <source>
        <strain evidence="2 3">San Diego</strain>
    </source>
</reference>
<dbReference type="Gene3D" id="3.40.50.300">
    <property type="entry name" value="P-loop containing nucleotide triphosphate hydrolases"/>
    <property type="match status" value="1"/>
</dbReference>
<dbReference type="InterPro" id="IPR006073">
    <property type="entry name" value="GTP-bd"/>
</dbReference>
<comment type="caution">
    <text evidence="2">The sequence shown here is derived from an EMBL/GenBank/DDBJ whole genome shotgun (WGS) entry which is preliminary data.</text>
</comment>
<dbReference type="AlphaFoldDB" id="A0A553NDF9"/>
<evidence type="ECO:0000313" key="2">
    <source>
        <dbReference type="EMBL" id="TRY63467.1"/>
    </source>
</evidence>
<dbReference type="OMA" id="HTINTLF"/>
<protein>
    <recommendedName>
        <fullName evidence="1">MACPF domain-containing protein</fullName>
    </recommendedName>
</protein>
<feature type="domain" description="MACPF" evidence="1">
    <location>
        <begin position="475"/>
        <end position="806"/>
    </location>
</feature>
<dbReference type="EMBL" id="VCGU01000458">
    <property type="protein sequence ID" value="TRY63467.1"/>
    <property type="molecule type" value="Genomic_DNA"/>
</dbReference>
<dbReference type="Pfam" id="PF01823">
    <property type="entry name" value="MACPF"/>
    <property type="match status" value="1"/>
</dbReference>
<dbReference type="InterPro" id="IPR027417">
    <property type="entry name" value="P-loop_NTPase"/>
</dbReference>
<sequence>MHRPPPGIGLGFNYKPTYDEPIFSMELQPLPKTYVGFYREWRKINPQNKGAMAFLREKMRTGDEIRRAQILSYAYDSHCINRSAYHTSLIVLGETGVGKSSTINHLFGANVAMTSATKSETRGTTEYILKEDDIELGVKDLTLGVIDTPGFNDTDGIEQDACNLASIHDMLFNHPALQSLSGKDDAKLFPNIVLLLIRATEKRFEGQNSNFSKCLMAIKAMDIVDTKRNNVLVVLTNVMSFGNPSNPRKWHNQLKTKSKKIKNLVELTLEVSPEVVWVENHYQSQGDYLSMTDEETDDEDEEGHSLEVDGEWTLLPDGTKQIFNLYKAIADLLKSNGDNLALHTINTLFKSRYDGAVEISVSFSAKDAKKDRDKFGPTEEQMLTLLKKDYGLTEAEEGNDNDIKAKIQVWIRIQRKNDAIDEMDALEAYRLSVILMSQLKITTEEQLVAHSVGSIKQNMPIPENLTRLHVKMLGEIFGVKEEKRRPPVVSCMGRGYDIIHDEIKARNIFDFQGEYSDAEYGIQVPNGVILNVARQTSTFMEDFQSEDEYVRRRLSDLQVSLDTVDTQIFHMKNRGGFTRSKVGTGMSSMQQYSYLLEKRLFQLTLTDLENKSILQFSQSFQKALKTIPDMYDKANVRAIRDIRDFFNNWGQYVVVQSYAGGSMEVQISCLQSGESDGINNLIAARLKISGMLHSLGTATPGPKSSLNFGMEKGMAQMASESMSMSSSSVNWNGGDTNYQMPSLDNINADILHQWEQSLAIKPAVLTTDLTLLPIYELVENDGKRLTLRSAMDDLLTGDLKVKSVSYPGKDKVVQKNLEEITSKFQMDLMDKHNPNIRTRQAAVELTKPSSRCILL</sequence>
<dbReference type="InterPro" id="IPR020864">
    <property type="entry name" value="MACPF"/>
</dbReference>
<dbReference type="SUPFAM" id="SSF52540">
    <property type="entry name" value="P-loop containing nucleoside triphosphate hydrolases"/>
    <property type="match status" value="1"/>
</dbReference>
<dbReference type="GO" id="GO:0005525">
    <property type="term" value="F:GTP binding"/>
    <property type="evidence" value="ECO:0007669"/>
    <property type="project" value="InterPro"/>
</dbReference>
<organism evidence="2 3">
    <name type="scientific">Tigriopus californicus</name>
    <name type="common">Marine copepod</name>
    <dbReference type="NCBI Taxonomy" id="6832"/>
    <lineage>
        <taxon>Eukaryota</taxon>
        <taxon>Metazoa</taxon>
        <taxon>Ecdysozoa</taxon>
        <taxon>Arthropoda</taxon>
        <taxon>Crustacea</taxon>
        <taxon>Multicrustacea</taxon>
        <taxon>Hexanauplia</taxon>
        <taxon>Copepoda</taxon>
        <taxon>Harpacticoida</taxon>
        <taxon>Harpacticidae</taxon>
        <taxon>Tigriopus</taxon>
    </lineage>
</organism>
<dbReference type="Pfam" id="PF01926">
    <property type="entry name" value="MMR_HSR1"/>
    <property type="match status" value="1"/>
</dbReference>
<dbReference type="Proteomes" id="UP000318571">
    <property type="component" value="Chromosome 10"/>
</dbReference>
<name>A0A553NDF9_TIGCA</name>
<accession>A0A553NDF9</accession>
<proteinExistence type="predicted"/>
<gene>
    <name evidence="2" type="ORF">TCAL_11839</name>
</gene>
<dbReference type="PROSITE" id="PS51412">
    <property type="entry name" value="MACPF_2"/>
    <property type="match status" value="1"/>
</dbReference>
<keyword evidence="3" id="KW-1185">Reference proteome</keyword>